<evidence type="ECO:0000256" key="2">
    <source>
        <dbReference type="SAM" id="SignalP"/>
    </source>
</evidence>
<keyword evidence="4" id="KW-1185">Reference proteome</keyword>
<keyword evidence="2" id="KW-0732">Signal</keyword>
<reference evidence="3" key="1">
    <citation type="submission" date="2023-04" db="EMBL/GenBank/DDBJ databases">
        <title>Phytophthora fragariaefolia NBRC 109709.</title>
        <authorList>
            <person name="Ichikawa N."/>
            <person name="Sato H."/>
            <person name="Tonouchi N."/>
        </authorList>
    </citation>
    <scope>NUCLEOTIDE SEQUENCE</scope>
    <source>
        <strain evidence="3">NBRC 109709</strain>
    </source>
</reference>
<protein>
    <submittedName>
        <fullName evidence="3">Unnamed protein product</fullName>
    </submittedName>
</protein>
<evidence type="ECO:0000313" key="3">
    <source>
        <dbReference type="EMBL" id="GMF33530.1"/>
    </source>
</evidence>
<keyword evidence="1" id="KW-1133">Transmembrane helix</keyword>
<keyword evidence="1" id="KW-0472">Membrane</keyword>
<organism evidence="3 4">
    <name type="scientific">Phytophthora fragariaefolia</name>
    <dbReference type="NCBI Taxonomy" id="1490495"/>
    <lineage>
        <taxon>Eukaryota</taxon>
        <taxon>Sar</taxon>
        <taxon>Stramenopiles</taxon>
        <taxon>Oomycota</taxon>
        <taxon>Peronosporomycetes</taxon>
        <taxon>Peronosporales</taxon>
        <taxon>Peronosporaceae</taxon>
        <taxon>Phytophthora</taxon>
    </lineage>
</organism>
<gene>
    <name evidence="3" type="ORF">Pfra01_000834600</name>
</gene>
<evidence type="ECO:0000256" key="1">
    <source>
        <dbReference type="SAM" id="Phobius"/>
    </source>
</evidence>
<feature type="chain" id="PRO_5040957259" evidence="2">
    <location>
        <begin position="21"/>
        <end position="245"/>
    </location>
</feature>
<dbReference type="Proteomes" id="UP001165121">
    <property type="component" value="Unassembled WGS sequence"/>
</dbReference>
<accession>A0A9W7CPD3</accession>
<feature type="transmembrane region" description="Helical" evidence="1">
    <location>
        <begin position="211"/>
        <end position="228"/>
    </location>
</feature>
<dbReference type="EMBL" id="BSXT01000745">
    <property type="protein sequence ID" value="GMF33530.1"/>
    <property type="molecule type" value="Genomic_DNA"/>
</dbReference>
<keyword evidence="1" id="KW-0812">Transmembrane</keyword>
<sequence length="245" mass="26315">MRHFIFLWLVAAAFITVTSAKTDSTHRINTPSRVLRSFYQDDEERAIPGVESVKNFFKGSRLARFFKKSAQQGDDEVAKVAKLEKENGAKVSAAASETVKKTDDDIAKVVSETAKKDDGAAKLISEVAKKDDDVAKAVSGAANQNDEVAKLTKLISAGEKTDENAVRLAAGVATAAKMDRVPDQFVKKLSKQLAEEMKNATPKKMSLLRKLIYLNLGVAAGVVVYLAAKSMLSSNTAAAPPPTTA</sequence>
<feature type="signal peptide" evidence="2">
    <location>
        <begin position="1"/>
        <end position="20"/>
    </location>
</feature>
<dbReference type="AlphaFoldDB" id="A0A9W7CPD3"/>
<comment type="caution">
    <text evidence="3">The sequence shown here is derived from an EMBL/GenBank/DDBJ whole genome shotgun (WGS) entry which is preliminary data.</text>
</comment>
<dbReference type="OrthoDB" id="4019862at2759"/>
<evidence type="ECO:0000313" key="4">
    <source>
        <dbReference type="Proteomes" id="UP001165121"/>
    </source>
</evidence>
<proteinExistence type="predicted"/>
<name>A0A9W7CPD3_9STRA</name>